<dbReference type="InterPro" id="IPR024969">
    <property type="entry name" value="EIF3F/CSN6-like_C"/>
</dbReference>
<evidence type="ECO:0000256" key="1">
    <source>
        <dbReference type="ARBA" id="ARBA00010893"/>
    </source>
</evidence>
<reference evidence="6 7" key="1">
    <citation type="submission" date="2024-08" db="EMBL/GenBank/DDBJ databases">
        <authorList>
            <person name="Cucini C."/>
            <person name="Frati F."/>
        </authorList>
    </citation>
    <scope>NUCLEOTIDE SEQUENCE [LARGE SCALE GENOMIC DNA]</scope>
</reference>
<accession>A0ABP1RZ32</accession>
<dbReference type="PANTHER" id="PTHR10540:SF8">
    <property type="entry name" value="COP9 SIGNALOSOME COMPLEX SUBUNIT 6"/>
    <property type="match status" value="1"/>
</dbReference>
<feature type="compositionally biased region" description="Low complexity" evidence="4">
    <location>
        <begin position="369"/>
        <end position="384"/>
    </location>
</feature>
<comment type="similarity">
    <text evidence="1 3">Belongs to the peptidase M67A family. CSN6 subfamily.</text>
</comment>
<evidence type="ECO:0000256" key="4">
    <source>
        <dbReference type="SAM" id="MobiDB-lite"/>
    </source>
</evidence>
<comment type="function">
    <text evidence="3">Component of the COP9 signalosome complex (CSN), a complex involved in various cellular and developmental processes.</text>
</comment>
<keyword evidence="7" id="KW-1185">Reference proteome</keyword>
<sequence length="466" mass="51128">MEVDQAGGEVPAMGDAANNNPLSPIGAAAVIEPIDGNGDGSGVVAGAGTAGSITVSLHPLVIMNISEHWTRTRAQNDGKHSQVLGAIIGQHKGRHLEIMNSFELVFTVHEGLVVIDRDYYRTKEEQFKQVFSEMDFLGWYTTGDLPSPADIHVHKQICEIYESPVLLKLNPVARNVDQLPVSIFESIIDIVSGDATMLFVQLPYVLATEEAERIGVDHVARMSASEASESSLVADHLTSQHSAIKMLHSRVRLILDYVRAVEKGEAPMCHDALRLAKSLSHRLPVIQPDRFKADFYEQCSDVSLITYLGMITKGCEEAHQFITRFNMLHEKYAAGSRRMRDQSKRVRLDSQSHIMSMFRYGEISASRRGSASSATGMVSKGGKQPVKKVSSKKSLSSQLSDNDLNLNQDLSRGVSQRFEEMLELDLNQPDEDQPPVLHPQVLAVNNAGGGGGAGHEDSFDDPLEMD</sequence>
<feature type="region of interest" description="Disordered" evidence="4">
    <location>
        <begin position="369"/>
        <end position="407"/>
    </location>
</feature>
<dbReference type="InterPro" id="IPR000555">
    <property type="entry name" value="JAMM/MPN+_dom"/>
</dbReference>
<dbReference type="CDD" id="cd08063">
    <property type="entry name" value="MPN_CSN6"/>
    <property type="match status" value="1"/>
</dbReference>
<dbReference type="PROSITE" id="PS50249">
    <property type="entry name" value="MPN"/>
    <property type="match status" value="1"/>
</dbReference>
<evidence type="ECO:0000313" key="7">
    <source>
        <dbReference type="Proteomes" id="UP001642540"/>
    </source>
</evidence>
<keyword evidence="3" id="KW-0963">Cytoplasm</keyword>
<gene>
    <name evidence="6" type="ORF">ODALV1_LOCUS27789</name>
</gene>
<evidence type="ECO:0000313" key="6">
    <source>
        <dbReference type="EMBL" id="CAL8139330.1"/>
    </source>
</evidence>
<proteinExistence type="inferred from homology"/>
<dbReference type="PANTHER" id="PTHR10540">
    <property type="entry name" value="EUKARYOTIC TRANSLATION INITIATION FACTOR 3 SUBUNIT F-RELATED"/>
    <property type="match status" value="1"/>
</dbReference>
<evidence type="ECO:0000259" key="5">
    <source>
        <dbReference type="PROSITE" id="PS50249"/>
    </source>
</evidence>
<feature type="compositionally biased region" description="Low complexity" evidence="4">
    <location>
        <begin position="392"/>
        <end position="407"/>
    </location>
</feature>
<dbReference type="Proteomes" id="UP001642540">
    <property type="component" value="Unassembled WGS sequence"/>
</dbReference>
<keyword evidence="3" id="KW-0736">Signalosome</keyword>
<protein>
    <recommendedName>
        <fullName evidence="2 3">COP9 signalosome complex subunit 6</fullName>
    </recommendedName>
</protein>
<feature type="region of interest" description="Disordered" evidence="4">
    <location>
        <begin position="425"/>
        <end position="466"/>
    </location>
</feature>
<feature type="domain" description="MPN" evidence="5">
    <location>
        <begin position="55"/>
        <end position="190"/>
    </location>
</feature>
<dbReference type="Pfam" id="PF13012">
    <property type="entry name" value="MitMem_reg"/>
    <property type="match status" value="1"/>
</dbReference>
<comment type="subcellular location">
    <subcellularLocation>
        <location evidence="3">Cytoplasm</location>
    </subcellularLocation>
    <subcellularLocation>
        <location evidence="3">Nucleus</location>
    </subcellularLocation>
</comment>
<dbReference type="Pfam" id="PF01398">
    <property type="entry name" value="JAB"/>
    <property type="match status" value="1"/>
</dbReference>
<comment type="caution">
    <text evidence="6">The sequence shown here is derived from an EMBL/GenBank/DDBJ whole genome shotgun (WGS) entry which is preliminary data.</text>
</comment>
<organism evidence="6 7">
    <name type="scientific">Orchesella dallaii</name>
    <dbReference type="NCBI Taxonomy" id="48710"/>
    <lineage>
        <taxon>Eukaryota</taxon>
        <taxon>Metazoa</taxon>
        <taxon>Ecdysozoa</taxon>
        <taxon>Arthropoda</taxon>
        <taxon>Hexapoda</taxon>
        <taxon>Collembola</taxon>
        <taxon>Entomobryomorpha</taxon>
        <taxon>Entomobryoidea</taxon>
        <taxon>Orchesellidae</taxon>
        <taxon>Orchesellinae</taxon>
        <taxon>Orchesella</taxon>
    </lineage>
</organism>
<evidence type="ECO:0000256" key="3">
    <source>
        <dbReference type="RuleBase" id="RU367006"/>
    </source>
</evidence>
<evidence type="ECO:0000256" key="2">
    <source>
        <dbReference type="ARBA" id="ARBA00014871"/>
    </source>
</evidence>
<dbReference type="InterPro" id="IPR037518">
    <property type="entry name" value="MPN"/>
</dbReference>
<dbReference type="Gene3D" id="3.40.140.10">
    <property type="entry name" value="Cytidine Deaminase, domain 2"/>
    <property type="match status" value="1"/>
</dbReference>
<dbReference type="EMBL" id="CAXLJM020000124">
    <property type="protein sequence ID" value="CAL8139330.1"/>
    <property type="molecule type" value="Genomic_DNA"/>
</dbReference>
<dbReference type="InterPro" id="IPR033859">
    <property type="entry name" value="MPN_CSN6"/>
</dbReference>
<keyword evidence="3" id="KW-0539">Nucleus</keyword>
<name>A0ABP1RZ32_9HEXA</name>
<dbReference type="SMART" id="SM00232">
    <property type="entry name" value="JAB_MPN"/>
    <property type="match status" value="1"/>
</dbReference>